<dbReference type="EMBL" id="RBXR01000001">
    <property type="protein sequence ID" value="RKT69499.1"/>
    <property type="molecule type" value="Genomic_DNA"/>
</dbReference>
<feature type="transmembrane region" description="Helical" evidence="1">
    <location>
        <begin position="6"/>
        <end position="29"/>
    </location>
</feature>
<dbReference type="AlphaFoldDB" id="A0A495X7G1"/>
<feature type="transmembrane region" description="Helical" evidence="1">
    <location>
        <begin position="90"/>
        <end position="113"/>
    </location>
</feature>
<keyword evidence="1" id="KW-0472">Membrane</keyword>
<sequence>MIVGQAPSTVLQAVLLVFFVLPGVTYQFLRERWRGPVPGERNLGERVLRAITASILLDSLYAIAAGPELLRLARGNRSTGWDGISQQPRVIGLWALLLFVVVPALAAGGVSLWQRRRLRARFRTTPTAWDHMFRHRGSCFVRVRLKDGTWVGGWYGSGSYATSYPEPAELFLESAWRMNPDGSFDRRISGTAGLYVRGADADVVELVHPPVQEEPCQTQRTT</sequence>
<proteinExistence type="predicted"/>
<dbReference type="Proteomes" id="UP000272729">
    <property type="component" value="Unassembled WGS sequence"/>
</dbReference>
<evidence type="ECO:0000313" key="3">
    <source>
        <dbReference type="Proteomes" id="UP000272729"/>
    </source>
</evidence>
<keyword evidence="3" id="KW-1185">Reference proteome</keyword>
<evidence type="ECO:0000256" key="1">
    <source>
        <dbReference type="SAM" id="Phobius"/>
    </source>
</evidence>
<name>A0A495X7G1_9PSEU</name>
<comment type="caution">
    <text evidence="2">The sequence shown here is derived from an EMBL/GenBank/DDBJ whole genome shotgun (WGS) entry which is preliminary data.</text>
</comment>
<reference evidence="2 3" key="1">
    <citation type="submission" date="2018-10" db="EMBL/GenBank/DDBJ databases">
        <title>Sequencing the genomes of 1000 actinobacteria strains.</title>
        <authorList>
            <person name="Klenk H.-P."/>
        </authorList>
    </citation>
    <scope>NUCLEOTIDE SEQUENCE [LARGE SCALE GENOMIC DNA]</scope>
    <source>
        <strain evidence="2 3">DSM 43911</strain>
    </source>
</reference>
<evidence type="ECO:0000313" key="2">
    <source>
        <dbReference type="EMBL" id="RKT69499.1"/>
    </source>
</evidence>
<gene>
    <name evidence="2" type="ORF">DFJ66_2729</name>
</gene>
<protein>
    <submittedName>
        <fullName evidence="2">Uncharacterized protein</fullName>
    </submittedName>
</protein>
<keyword evidence="1" id="KW-1133">Transmembrane helix</keyword>
<accession>A0A495X7G1</accession>
<organism evidence="2 3">
    <name type="scientific">Saccharothrix variisporea</name>
    <dbReference type="NCBI Taxonomy" id="543527"/>
    <lineage>
        <taxon>Bacteria</taxon>
        <taxon>Bacillati</taxon>
        <taxon>Actinomycetota</taxon>
        <taxon>Actinomycetes</taxon>
        <taxon>Pseudonocardiales</taxon>
        <taxon>Pseudonocardiaceae</taxon>
        <taxon>Saccharothrix</taxon>
    </lineage>
</organism>
<dbReference type="Pfam" id="PF19865">
    <property type="entry name" value="DUF6338"/>
    <property type="match status" value="1"/>
</dbReference>
<dbReference type="InterPro" id="IPR045919">
    <property type="entry name" value="DUF6338"/>
</dbReference>
<keyword evidence="1" id="KW-0812">Transmembrane</keyword>